<dbReference type="EMBL" id="JAJNDB010000001">
    <property type="protein sequence ID" value="MCD2191857.1"/>
    <property type="molecule type" value="Genomic_DNA"/>
</dbReference>
<reference evidence="2 3" key="1">
    <citation type="submission" date="2021-11" db="EMBL/GenBank/DDBJ databases">
        <title>Draft genome sequence of Actinomycetospora sp. SF1 isolated from the rhizosphere soil.</title>
        <authorList>
            <person name="Duangmal K."/>
            <person name="Chantavorakit T."/>
        </authorList>
    </citation>
    <scope>NUCLEOTIDE SEQUENCE [LARGE SCALE GENOMIC DNA]</scope>
    <source>
        <strain evidence="2 3">TBRC 5722</strain>
    </source>
</reference>
<gene>
    <name evidence="2" type="ORF">LQ327_00435</name>
</gene>
<feature type="transmembrane region" description="Helical" evidence="1">
    <location>
        <begin position="20"/>
        <end position="41"/>
    </location>
</feature>
<protein>
    <recommendedName>
        <fullName evidence="4">DUF3040 family protein</fullName>
    </recommendedName>
</protein>
<sequence length="65" mass="7015">MPTDDRRGDHEDPRPDLGVFGRSVTVLIVVLLVAAAAVAVLVDPLGWVLAVVLAGMLLLWTRLVR</sequence>
<comment type="caution">
    <text evidence="2">The sequence shown here is derived from an EMBL/GenBank/DDBJ whole genome shotgun (WGS) entry which is preliminary data.</text>
</comment>
<keyword evidence="1" id="KW-0812">Transmembrane</keyword>
<keyword evidence="3" id="KW-1185">Reference proteome</keyword>
<name>A0ABS8P1J4_9PSEU</name>
<organism evidence="2 3">
    <name type="scientific">Actinomycetospora endophytica</name>
    <dbReference type="NCBI Taxonomy" id="2291215"/>
    <lineage>
        <taxon>Bacteria</taxon>
        <taxon>Bacillati</taxon>
        <taxon>Actinomycetota</taxon>
        <taxon>Actinomycetes</taxon>
        <taxon>Pseudonocardiales</taxon>
        <taxon>Pseudonocardiaceae</taxon>
        <taxon>Actinomycetospora</taxon>
    </lineage>
</organism>
<evidence type="ECO:0000256" key="1">
    <source>
        <dbReference type="SAM" id="Phobius"/>
    </source>
</evidence>
<dbReference type="RefSeq" id="WP_230729530.1">
    <property type="nucleotide sequence ID" value="NZ_JAJNDB010000001.1"/>
</dbReference>
<keyword evidence="1" id="KW-1133">Transmembrane helix</keyword>
<feature type="transmembrane region" description="Helical" evidence="1">
    <location>
        <begin position="47"/>
        <end position="64"/>
    </location>
</feature>
<evidence type="ECO:0000313" key="3">
    <source>
        <dbReference type="Proteomes" id="UP001199469"/>
    </source>
</evidence>
<proteinExistence type="predicted"/>
<keyword evidence="1" id="KW-0472">Membrane</keyword>
<evidence type="ECO:0008006" key="4">
    <source>
        <dbReference type="Google" id="ProtNLM"/>
    </source>
</evidence>
<dbReference type="Proteomes" id="UP001199469">
    <property type="component" value="Unassembled WGS sequence"/>
</dbReference>
<accession>A0ABS8P1J4</accession>
<evidence type="ECO:0000313" key="2">
    <source>
        <dbReference type="EMBL" id="MCD2191857.1"/>
    </source>
</evidence>